<accession>E2BTR2</accession>
<evidence type="ECO:0000313" key="1">
    <source>
        <dbReference type="EMBL" id="EFN80924.1"/>
    </source>
</evidence>
<keyword evidence="2" id="KW-1185">Reference proteome</keyword>
<name>E2BTR2_HARSA</name>
<protein>
    <submittedName>
        <fullName evidence="1">Uncharacterized protein</fullName>
    </submittedName>
</protein>
<reference evidence="1 2" key="1">
    <citation type="journal article" date="2010" name="Science">
        <title>Genomic comparison of the ants Camponotus floridanus and Harpegnathos saltator.</title>
        <authorList>
            <person name="Bonasio R."/>
            <person name="Zhang G."/>
            <person name="Ye C."/>
            <person name="Mutti N.S."/>
            <person name="Fang X."/>
            <person name="Qin N."/>
            <person name="Donahue G."/>
            <person name="Yang P."/>
            <person name="Li Q."/>
            <person name="Li C."/>
            <person name="Zhang P."/>
            <person name="Huang Z."/>
            <person name="Berger S.L."/>
            <person name="Reinberg D."/>
            <person name="Wang J."/>
            <person name="Liebig J."/>
        </authorList>
    </citation>
    <scope>NUCLEOTIDE SEQUENCE [LARGE SCALE GENOMIC DNA]</scope>
    <source>
        <strain evidence="1 2">R22 G/1</strain>
    </source>
</reference>
<gene>
    <name evidence="1" type="ORF">EAI_04712</name>
</gene>
<dbReference type="AlphaFoldDB" id="E2BTR2"/>
<proteinExistence type="predicted"/>
<dbReference type="InParanoid" id="E2BTR2"/>
<sequence length="210" mass="24739">MEISSNVFKEKIKRGWGKCHQKKSDFYPINYAVSEFIKNFTITASQEKCYNTSRISEMMELFLSVLMPQKQPRSYLLLVCAQDWSMSTLLKQYGMKLSARMPNLIKTFSFMPNMIDIFKYHLLSKVASNWDTFHKLGSTLGVVYYLIHTSNVESCFMVTSLLVERMWCRNVKYCGFVEELLNMNHPDIESFLKKDKNQVSYHNTKFDIDY</sequence>
<dbReference type="OrthoDB" id="6617263at2759"/>
<organism evidence="2">
    <name type="scientific">Harpegnathos saltator</name>
    <name type="common">Jerdon's jumping ant</name>
    <dbReference type="NCBI Taxonomy" id="610380"/>
    <lineage>
        <taxon>Eukaryota</taxon>
        <taxon>Metazoa</taxon>
        <taxon>Ecdysozoa</taxon>
        <taxon>Arthropoda</taxon>
        <taxon>Hexapoda</taxon>
        <taxon>Insecta</taxon>
        <taxon>Pterygota</taxon>
        <taxon>Neoptera</taxon>
        <taxon>Endopterygota</taxon>
        <taxon>Hymenoptera</taxon>
        <taxon>Apocrita</taxon>
        <taxon>Aculeata</taxon>
        <taxon>Formicoidea</taxon>
        <taxon>Formicidae</taxon>
        <taxon>Ponerinae</taxon>
        <taxon>Ponerini</taxon>
        <taxon>Harpegnathos</taxon>
    </lineage>
</organism>
<dbReference type="Proteomes" id="UP000008237">
    <property type="component" value="Unassembled WGS sequence"/>
</dbReference>
<dbReference type="EMBL" id="GL450516">
    <property type="protein sequence ID" value="EFN80924.1"/>
    <property type="molecule type" value="Genomic_DNA"/>
</dbReference>
<evidence type="ECO:0000313" key="2">
    <source>
        <dbReference type="Proteomes" id="UP000008237"/>
    </source>
</evidence>